<gene>
    <name evidence="2" type="ORF">UF10_08630</name>
</gene>
<keyword evidence="3" id="KW-1185">Reference proteome</keyword>
<feature type="domain" description="Cyclodeaminase/cyclohydrolase" evidence="1">
    <location>
        <begin position="9"/>
        <end position="190"/>
    </location>
</feature>
<accession>A0A2P7PYX4</accession>
<comment type="caution">
    <text evidence="2">The sequence shown here is derived from an EMBL/GenBank/DDBJ whole genome shotgun (WGS) entry which is preliminary data.</text>
</comment>
<dbReference type="InterPro" id="IPR036178">
    <property type="entry name" value="Formintransfe-cycloase-like_sf"/>
</dbReference>
<reference evidence="2" key="1">
    <citation type="thesis" date="2015" institute="Rutgers" country="The State University of New Jersey, 14 College Farm Rd., New Brunswick, NJ, USA">
        <title>Ammonia toxicity in bacteria and its implications for treatment of and resource recovery from highly nitrogenous organic wastes.</title>
        <authorList>
            <person name="Luther A.K."/>
        </authorList>
    </citation>
    <scope>NUCLEOTIDE SEQUENCE</scope>
    <source>
        <strain evidence="2">RT-10B</strain>
    </source>
</reference>
<evidence type="ECO:0000313" key="2">
    <source>
        <dbReference type="EMBL" id="PSJ30911.1"/>
    </source>
</evidence>
<dbReference type="RefSeq" id="WP_106777407.1">
    <property type="nucleotide sequence ID" value="NZ_JYGE01000007.1"/>
</dbReference>
<dbReference type="Proteomes" id="UP000241434">
    <property type="component" value="Unassembled WGS sequence"/>
</dbReference>
<dbReference type="Pfam" id="PF04961">
    <property type="entry name" value="FTCD_C"/>
    <property type="match status" value="1"/>
</dbReference>
<dbReference type="EMBL" id="JYGE01000007">
    <property type="protein sequence ID" value="PSJ30911.1"/>
    <property type="molecule type" value="Genomic_DNA"/>
</dbReference>
<dbReference type="GO" id="GO:0003824">
    <property type="term" value="F:catalytic activity"/>
    <property type="evidence" value="ECO:0007669"/>
    <property type="project" value="InterPro"/>
</dbReference>
<protein>
    <recommendedName>
        <fullName evidence="1">Cyclodeaminase/cyclohydrolase domain-containing protein</fullName>
    </recommendedName>
</protein>
<organism evidence="2 3">
    <name type="scientific">Peptostreptococcus russellii</name>
    <dbReference type="NCBI Taxonomy" id="215200"/>
    <lineage>
        <taxon>Bacteria</taxon>
        <taxon>Bacillati</taxon>
        <taxon>Bacillota</taxon>
        <taxon>Clostridia</taxon>
        <taxon>Peptostreptococcales</taxon>
        <taxon>Peptostreptococcaceae</taxon>
        <taxon>Peptostreptococcus</taxon>
    </lineage>
</organism>
<dbReference type="InterPro" id="IPR007044">
    <property type="entry name" value="Cyclodeamin/CycHdrlase"/>
</dbReference>
<name>A0A2P7PYX4_9FIRM</name>
<proteinExistence type="predicted"/>
<dbReference type="Gene3D" id="1.20.120.680">
    <property type="entry name" value="Formiminotetrahydrofolate cyclodeaminase monomer, up-and-down helical bundle"/>
    <property type="match status" value="1"/>
</dbReference>
<dbReference type="SUPFAM" id="SSF101262">
    <property type="entry name" value="Methenyltetrahydrofolate cyclohydrolase-like"/>
    <property type="match status" value="1"/>
</dbReference>
<sequence length="211" mass="23558">MKTKYIDMTMQNYAKELASNKSMPGGGSAAAYSLTLANSLASMVANFTTGKKKYAEYESDIGNILEETDKLFLEILSMVDEDAEAFLPLTAAYKMPKETDEQKELKNIEMQRCLKNASIVPMNVIRKCSQVVNIHEELSTKGSKMLISDVGVGVQMIKSAALSAKLNVLINIKDIKDCEFVDNISKEMEELLEEICKKCDKIYSEVLEDVR</sequence>
<dbReference type="AlphaFoldDB" id="A0A2P7PYX4"/>
<evidence type="ECO:0000259" key="1">
    <source>
        <dbReference type="Pfam" id="PF04961"/>
    </source>
</evidence>
<evidence type="ECO:0000313" key="3">
    <source>
        <dbReference type="Proteomes" id="UP000241434"/>
    </source>
</evidence>
<dbReference type="OrthoDB" id="7959174at2"/>